<dbReference type="InterPro" id="IPR017926">
    <property type="entry name" value="GATASE"/>
</dbReference>
<dbReference type="PRINTS" id="PR00097">
    <property type="entry name" value="ANTSNTHASEII"/>
</dbReference>
<reference evidence="3" key="1">
    <citation type="submission" date="2016-10" db="EMBL/GenBank/DDBJ databases">
        <authorList>
            <person name="Varghese N."/>
            <person name="Submissions S."/>
        </authorList>
    </citation>
    <scope>NUCLEOTIDE SEQUENCE [LARGE SCALE GENOMIC DNA]</scope>
    <source>
        <strain evidence="3">KPR-1</strain>
    </source>
</reference>
<dbReference type="Proteomes" id="UP000199288">
    <property type="component" value="Unassembled WGS sequence"/>
</dbReference>
<evidence type="ECO:0000313" key="3">
    <source>
        <dbReference type="Proteomes" id="UP000199288"/>
    </source>
</evidence>
<sequence length="234" mass="24164">MTLPVTVIQHDDDVPLARFADWLAGEEDLDLQVVSGRHDAIPARPGAGLIVLGGEANAYADDVAPHLPATRDLIAHAVAEDIPVLGICLGHQLLAVATGGEVTISHPAGRELGAIEVSWSEEAAADPILGEAVAANLTAAASMHSDAVTSLPEGAQALAHSADYLQAFRIGSGLGIQFHPEASPELIAGWTENYPEVDSAAVLAELAAHDEAIAALGRALARGFAREVLARARP</sequence>
<dbReference type="Gene3D" id="3.40.50.880">
    <property type="match status" value="1"/>
</dbReference>
<dbReference type="EMBL" id="FNQV01000006">
    <property type="protein sequence ID" value="SEA22172.1"/>
    <property type="molecule type" value="Genomic_DNA"/>
</dbReference>
<dbReference type="InterPro" id="IPR029062">
    <property type="entry name" value="Class_I_gatase-like"/>
</dbReference>
<dbReference type="SUPFAM" id="SSF52317">
    <property type="entry name" value="Class I glutamine amidotransferase-like"/>
    <property type="match status" value="1"/>
</dbReference>
<feature type="domain" description="Glutamine amidotransferase" evidence="1">
    <location>
        <begin position="47"/>
        <end position="185"/>
    </location>
</feature>
<organism evidence="2 3">
    <name type="scientific">Bowdeniella nasicola</name>
    <dbReference type="NCBI Taxonomy" id="208480"/>
    <lineage>
        <taxon>Bacteria</taxon>
        <taxon>Bacillati</taxon>
        <taxon>Actinomycetota</taxon>
        <taxon>Actinomycetes</taxon>
        <taxon>Actinomycetales</taxon>
        <taxon>Actinomycetaceae</taxon>
        <taxon>Bowdeniella</taxon>
    </lineage>
</organism>
<dbReference type="GO" id="GO:0005829">
    <property type="term" value="C:cytosol"/>
    <property type="evidence" value="ECO:0007669"/>
    <property type="project" value="TreeGrafter"/>
</dbReference>
<proteinExistence type="predicted"/>
<dbReference type="CDD" id="cd01741">
    <property type="entry name" value="GATase1_1"/>
    <property type="match status" value="1"/>
</dbReference>
<dbReference type="Pfam" id="PF00117">
    <property type="entry name" value="GATase"/>
    <property type="match status" value="1"/>
</dbReference>
<evidence type="ECO:0000259" key="1">
    <source>
        <dbReference type="Pfam" id="PF00117"/>
    </source>
</evidence>
<dbReference type="RefSeq" id="WP_092563389.1">
    <property type="nucleotide sequence ID" value="NZ_FNQV01000006.1"/>
</dbReference>
<dbReference type="OrthoDB" id="5196541at2"/>
<accession>A0A1H3ZFU0</accession>
<dbReference type="AlphaFoldDB" id="A0A1H3ZFU0"/>
<name>A0A1H3ZFU0_9ACTO</name>
<dbReference type="PANTHER" id="PTHR42695:SF5">
    <property type="entry name" value="GLUTAMINE AMIDOTRANSFERASE YLR126C-RELATED"/>
    <property type="match status" value="1"/>
</dbReference>
<gene>
    <name evidence="2" type="ORF">SAMN02910418_01126</name>
</gene>
<evidence type="ECO:0000313" key="2">
    <source>
        <dbReference type="EMBL" id="SEA22172.1"/>
    </source>
</evidence>
<protein>
    <submittedName>
        <fullName evidence="2">GMP synthase (Glutamine-hydrolysing)</fullName>
    </submittedName>
</protein>
<dbReference type="InterPro" id="IPR044992">
    <property type="entry name" value="ChyE-like"/>
</dbReference>
<keyword evidence="3" id="KW-1185">Reference proteome</keyword>
<dbReference type="PRINTS" id="PR00096">
    <property type="entry name" value="GATASE"/>
</dbReference>
<dbReference type="PROSITE" id="PS51273">
    <property type="entry name" value="GATASE_TYPE_1"/>
    <property type="match status" value="1"/>
</dbReference>
<dbReference type="PANTHER" id="PTHR42695">
    <property type="entry name" value="GLUTAMINE AMIDOTRANSFERASE YLR126C-RELATED"/>
    <property type="match status" value="1"/>
</dbReference>